<dbReference type="OrthoDB" id="775260at2759"/>
<sequence>MAPPLKPIITICGTTGVGKSKLAIELALHIAKRASSGASSTSSWPWRGARIINADSMQVYRGMDIITNKVPESERHGVEHALMSFKNPGEQYVVGQWVQDALAVIDETHKRKEIPIIVGGTSYWIQHLIFPGRLSKSTPFTARESTSSSSSPSPSEVVPLSADLQNALSLLPQNLQDLWLNLPDVPFSAAEEPKSAMDLHQLLSGLDPDVASRWHWCDTRKVFRSLGIIKEMGRRPSEIIKEQSEEDVKPRHRFRTLCFWLYAEPDVLNPRLDARVDDMIKQGVLEELQELHDLTQSPSSSEADYTLGIYQSIGYREFHTYLSLPPSQRTAESFTQATDLMKLSTRQYAKRQIKWIRNTLLPAAYGHKDMVKPYLLDATELGEAWDVNVLGKGVGVTEGKGNTATLPRPFSLSPTAARLLDVPTKTTNPHSTLLARRKTTCPICTTDPQQPVMIEEGKEWERHVKSRSHRSLAGKGRREAEAKAGMEEKREARRRAREELERVGEGKEVGGGLREVLAG</sequence>
<dbReference type="PANTHER" id="PTHR11088:SF89">
    <property type="entry name" value="TRNA DIMETHYLALLYLTRANSFERASE"/>
    <property type="match status" value="1"/>
</dbReference>
<dbReference type="STRING" id="1884261.A0A5C3QCU4"/>
<keyword evidence="3" id="KW-0547">Nucleotide-binding</keyword>
<comment type="similarity">
    <text evidence="1">Belongs to the IPP transferase family.</text>
</comment>
<accession>A0A5C3QCU4</accession>
<evidence type="ECO:0000313" key="6">
    <source>
        <dbReference type="EMBL" id="TFK96273.1"/>
    </source>
</evidence>
<keyword evidence="7" id="KW-1185">Reference proteome</keyword>
<dbReference type="Proteomes" id="UP000305067">
    <property type="component" value="Unassembled WGS sequence"/>
</dbReference>
<dbReference type="Pfam" id="PF01715">
    <property type="entry name" value="IPPT"/>
    <property type="match status" value="1"/>
</dbReference>
<feature type="region of interest" description="Disordered" evidence="5">
    <location>
        <begin position="465"/>
        <end position="519"/>
    </location>
</feature>
<dbReference type="PANTHER" id="PTHR11088">
    <property type="entry name" value="TRNA DIMETHYLALLYLTRANSFERASE"/>
    <property type="match status" value="1"/>
</dbReference>
<keyword evidence="2 6" id="KW-0808">Transferase</keyword>
<dbReference type="Gene3D" id="3.40.50.300">
    <property type="entry name" value="P-loop containing nucleotide triphosphate hydrolases"/>
    <property type="match status" value="1"/>
</dbReference>
<organism evidence="6 7">
    <name type="scientific">Pterulicium gracile</name>
    <dbReference type="NCBI Taxonomy" id="1884261"/>
    <lineage>
        <taxon>Eukaryota</taxon>
        <taxon>Fungi</taxon>
        <taxon>Dikarya</taxon>
        <taxon>Basidiomycota</taxon>
        <taxon>Agaricomycotina</taxon>
        <taxon>Agaricomycetes</taxon>
        <taxon>Agaricomycetidae</taxon>
        <taxon>Agaricales</taxon>
        <taxon>Pleurotineae</taxon>
        <taxon>Pterulaceae</taxon>
        <taxon>Pterulicium</taxon>
    </lineage>
</organism>
<dbReference type="Gene3D" id="3.30.160.60">
    <property type="entry name" value="Classic Zinc Finger"/>
    <property type="match status" value="1"/>
</dbReference>
<dbReference type="GO" id="GO:0005524">
    <property type="term" value="F:ATP binding"/>
    <property type="evidence" value="ECO:0007669"/>
    <property type="project" value="UniProtKB-KW"/>
</dbReference>
<dbReference type="HAMAP" id="MF_00185">
    <property type="entry name" value="IPP_trans"/>
    <property type="match status" value="1"/>
</dbReference>
<dbReference type="AlphaFoldDB" id="A0A5C3QCU4"/>
<dbReference type="GO" id="GO:0005739">
    <property type="term" value="C:mitochondrion"/>
    <property type="evidence" value="ECO:0007669"/>
    <property type="project" value="TreeGrafter"/>
</dbReference>
<keyword evidence="4" id="KW-0067">ATP-binding</keyword>
<dbReference type="Gene3D" id="1.10.20.140">
    <property type="match status" value="1"/>
</dbReference>
<dbReference type="SUPFAM" id="SSF52540">
    <property type="entry name" value="P-loop containing nucleoside triphosphate hydrolases"/>
    <property type="match status" value="1"/>
</dbReference>
<evidence type="ECO:0000256" key="5">
    <source>
        <dbReference type="SAM" id="MobiDB-lite"/>
    </source>
</evidence>
<reference evidence="6 7" key="1">
    <citation type="journal article" date="2019" name="Nat. Ecol. Evol.">
        <title>Megaphylogeny resolves global patterns of mushroom evolution.</title>
        <authorList>
            <person name="Varga T."/>
            <person name="Krizsan K."/>
            <person name="Foldi C."/>
            <person name="Dima B."/>
            <person name="Sanchez-Garcia M."/>
            <person name="Sanchez-Ramirez S."/>
            <person name="Szollosi G.J."/>
            <person name="Szarkandi J.G."/>
            <person name="Papp V."/>
            <person name="Albert L."/>
            <person name="Andreopoulos W."/>
            <person name="Angelini C."/>
            <person name="Antonin V."/>
            <person name="Barry K.W."/>
            <person name="Bougher N.L."/>
            <person name="Buchanan P."/>
            <person name="Buyck B."/>
            <person name="Bense V."/>
            <person name="Catcheside P."/>
            <person name="Chovatia M."/>
            <person name="Cooper J."/>
            <person name="Damon W."/>
            <person name="Desjardin D."/>
            <person name="Finy P."/>
            <person name="Geml J."/>
            <person name="Haridas S."/>
            <person name="Hughes K."/>
            <person name="Justo A."/>
            <person name="Karasinski D."/>
            <person name="Kautmanova I."/>
            <person name="Kiss B."/>
            <person name="Kocsube S."/>
            <person name="Kotiranta H."/>
            <person name="LaButti K.M."/>
            <person name="Lechner B.E."/>
            <person name="Liimatainen K."/>
            <person name="Lipzen A."/>
            <person name="Lukacs Z."/>
            <person name="Mihaltcheva S."/>
            <person name="Morgado L.N."/>
            <person name="Niskanen T."/>
            <person name="Noordeloos M.E."/>
            <person name="Ohm R.A."/>
            <person name="Ortiz-Santana B."/>
            <person name="Ovrebo C."/>
            <person name="Racz N."/>
            <person name="Riley R."/>
            <person name="Savchenko A."/>
            <person name="Shiryaev A."/>
            <person name="Soop K."/>
            <person name="Spirin V."/>
            <person name="Szebenyi C."/>
            <person name="Tomsovsky M."/>
            <person name="Tulloss R.E."/>
            <person name="Uehling J."/>
            <person name="Grigoriev I.V."/>
            <person name="Vagvolgyi C."/>
            <person name="Papp T."/>
            <person name="Martin F.M."/>
            <person name="Miettinen O."/>
            <person name="Hibbett D.S."/>
            <person name="Nagy L.G."/>
        </authorList>
    </citation>
    <scope>NUCLEOTIDE SEQUENCE [LARGE SCALE GENOMIC DNA]</scope>
    <source>
        <strain evidence="6 7">CBS 309.79</strain>
    </source>
</reference>
<gene>
    <name evidence="6" type="ORF">BDV98DRAFT_516018</name>
</gene>
<dbReference type="InterPro" id="IPR039657">
    <property type="entry name" value="Dimethylallyltransferase"/>
</dbReference>
<dbReference type="EMBL" id="ML178863">
    <property type="protein sequence ID" value="TFK96273.1"/>
    <property type="molecule type" value="Genomic_DNA"/>
</dbReference>
<protein>
    <submittedName>
        <fullName evidence="6">tRNA isopentenyltransferase</fullName>
    </submittedName>
</protein>
<evidence type="ECO:0000256" key="4">
    <source>
        <dbReference type="ARBA" id="ARBA00022840"/>
    </source>
</evidence>
<proteinExistence type="inferred from homology"/>
<dbReference type="InterPro" id="IPR018022">
    <property type="entry name" value="IPT"/>
</dbReference>
<evidence type="ECO:0000256" key="3">
    <source>
        <dbReference type="ARBA" id="ARBA00022741"/>
    </source>
</evidence>
<feature type="compositionally biased region" description="Basic and acidic residues" evidence="5">
    <location>
        <begin position="476"/>
        <end position="508"/>
    </location>
</feature>
<dbReference type="GO" id="GO:0006400">
    <property type="term" value="P:tRNA modification"/>
    <property type="evidence" value="ECO:0007669"/>
    <property type="project" value="TreeGrafter"/>
</dbReference>
<dbReference type="GO" id="GO:0052381">
    <property type="term" value="F:tRNA dimethylallyltransferase activity"/>
    <property type="evidence" value="ECO:0007669"/>
    <property type="project" value="InterPro"/>
</dbReference>
<evidence type="ECO:0000256" key="1">
    <source>
        <dbReference type="ARBA" id="ARBA00005842"/>
    </source>
</evidence>
<name>A0A5C3QCU4_9AGAR</name>
<evidence type="ECO:0000313" key="7">
    <source>
        <dbReference type="Proteomes" id="UP000305067"/>
    </source>
</evidence>
<evidence type="ECO:0000256" key="2">
    <source>
        <dbReference type="ARBA" id="ARBA00022679"/>
    </source>
</evidence>
<dbReference type="InterPro" id="IPR027417">
    <property type="entry name" value="P-loop_NTPase"/>
</dbReference>